<accession>A0A2T3W633</accession>
<dbReference type="EMBL" id="PYSV01000014">
    <property type="protein sequence ID" value="PTA67223.1"/>
    <property type="molecule type" value="Genomic_DNA"/>
</dbReference>
<dbReference type="PANTHER" id="PTHR43615">
    <property type="entry name" value="PHOSPHOENOLPYRUVATE SYNTHASE-RELATED"/>
    <property type="match status" value="1"/>
</dbReference>
<dbReference type="AlphaFoldDB" id="A0A2T3W633"/>
<evidence type="ECO:0000259" key="2">
    <source>
        <dbReference type="Pfam" id="PF00391"/>
    </source>
</evidence>
<dbReference type="SUPFAM" id="SSF52009">
    <property type="entry name" value="Phosphohistidine domain"/>
    <property type="match status" value="1"/>
</dbReference>
<dbReference type="Gene3D" id="3.30.470.20">
    <property type="entry name" value="ATP-grasp fold, B domain"/>
    <property type="match status" value="1"/>
</dbReference>
<name>A0A2T3W633_9DEIO</name>
<dbReference type="Gene3D" id="3.50.30.10">
    <property type="entry name" value="Phosphohistidine domain"/>
    <property type="match status" value="1"/>
</dbReference>
<dbReference type="Pfam" id="PF01326">
    <property type="entry name" value="PPDK_N"/>
    <property type="match status" value="1"/>
</dbReference>
<proteinExistence type="predicted"/>
<dbReference type="OrthoDB" id="9765468at2"/>
<dbReference type="Gene3D" id="3.30.1490.20">
    <property type="entry name" value="ATP-grasp fold, A domain"/>
    <property type="match status" value="1"/>
</dbReference>
<feature type="domain" description="PEP-utilising enzyme mobile" evidence="2">
    <location>
        <begin position="781"/>
        <end position="851"/>
    </location>
</feature>
<dbReference type="RefSeq" id="WP_107138781.1">
    <property type="nucleotide sequence ID" value="NZ_PYSV01000014.1"/>
</dbReference>
<dbReference type="InterPro" id="IPR008279">
    <property type="entry name" value="PEP-util_enz_mobile_dom"/>
</dbReference>
<dbReference type="InterPro" id="IPR002192">
    <property type="entry name" value="PPDK_AMP/ATP-bd"/>
</dbReference>
<evidence type="ECO:0000313" key="5">
    <source>
        <dbReference type="Proteomes" id="UP000240317"/>
    </source>
</evidence>
<evidence type="ECO:0008006" key="6">
    <source>
        <dbReference type="Google" id="ProtNLM"/>
    </source>
</evidence>
<dbReference type="InterPro" id="IPR036637">
    <property type="entry name" value="Phosphohistidine_dom_sf"/>
</dbReference>
<keyword evidence="5" id="KW-1185">Reference proteome</keyword>
<feature type="region of interest" description="Disordered" evidence="1">
    <location>
        <begin position="733"/>
        <end position="759"/>
    </location>
</feature>
<organism evidence="4 5">
    <name type="scientific">Deinococcus arcticus</name>
    <dbReference type="NCBI Taxonomy" id="2136176"/>
    <lineage>
        <taxon>Bacteria</taxon>
        <taxon>Thermotogati</taxon>
        <taxon>Deinococcota</taxon>
        <taxon>Deinococci</taxon>
        <taxon>Deinococcales</taxon>
        <taxon>Deinococcaceae</taxon>
        <taxon>Deinococcus</taxon>
    </lineage>
</organism>
<dbReference type="Proteomes" id="UP000240317">
    <property type="component" value="Unassembled WGS sequence"/>
</dbReference>
<evidence type="ECO:0000256" key="1">
    <source>
        <dbReference type="SAM" id="MobiDB-lite"/>
    </source>
</evidence>
<dbReference type="InterPro" id="IPR013815">
    <property type="entry name" value="ATP_grasp_subdomain_1"/>
</dbReference>
<protein>
    <recommendedName>
        <fullName evidence="6">Phosphoenolpyruvate synthase</fullName>
    </recommendedName>
</protein>
<dbReference type="Pfam" id="PF00391">
    <property type="entry name" value="PEP-utilizers"/>
    <property type="match status" value="1"/>
</dbReference>
<dbReference type="SUPFAM" id="SSF56059">
    <property type="entry name" value="Glutathione synthetase ATP-binding domain-like"/>
    <property type="match status" value="1"/>
</dbReference>
<dbReference type="InterPro" id="IPR051549">
    <property type="entry name" value="PEP_Utilizing_Enz"/>
</dbReference>
<dbReference type="PANTHER" id="PTHR43615:SF1">
    <property type="entry name" value="PPDK_N DOMAIN-CONTAINING PROTEIN"/>
    <property type="match status" value="1"/>
</dbReference>
<gene>
    <name evidence="4" type="ORF">C8263_14105</name>
</gene>
<sequence>MAAVHQTGPHQTGAKAWRLTQLRRYGFPVPDLYVVPAWVHADWLQRSRLEPRLRSAAPNELERLRTQLHGTPLPGTLIAALAELAPVAPAWAVRSSAPHEDGSAASFAGQYATCLNVSGLQALCEAVRQVWASMWTPAALSYRVRHGAAADFGMAVLLMPMVPAVSSGVAFTRDPLTGQPERIIIQANWGLGESLVQGLSAGDESTVHTHPLNADLTGLQTTVGRKTQQVQLQPEGGTRTEAVPIHQQRQPVLQPAQALHLAGLLRQAALSLNFAAPHFDLEWAFDGHRFWLLQARPLTAVNGRGAGQVQGQPTLWSRGNTGEVMPFPLSAIDWSAAQNIGEHVLKSSLLAAGYAPESAVPRLALHQGHLYMNMTLVQWELKEAFGLSPADTNALLGGQQRALTWPQVTWTARLRQGKRLLKLAFLTPALRRKGRRQATRLLRWSAREARRPLPTSSRQQAAALDRLFTHLNRQQALFFLQGGSGASAWALRRLLTRLMPLEGPALALDLLTGGAPSVSAAQAHDLARLASLLRTDGLTRTWVEHTAAGQLAPGLPRRHPFRRAFEEYLRRYGHRATYESYTRHARWREDPSPLLHHLCSLAAQAPVSAGPAGSVSAHLRRLPGGLQVLRPAIGLLARLAQQELRDRELGRSAVFSPVEPYRRLLLHIGRSWATSGHIEQPSDVFDLTLPEIHALLRQERPFGGLRDLVLDRQQATEAWRALSVPDVYTRGALVPTSADSPPVQAPRAAGRHTLTGTGASSGVVTGRACVMDHPNDLGTLQAGDILVVRSADPSWTPVFLQARGLVMETGGLLSHGTIVAREFSLPTVLNIPGIRQQVRTGDLLHVDGAAGTVTVYSREDHP</sequence>
<evidence type="ECO:0000259" key="3">
    <source>
        <dbReference type="Pfam" id="PF01326"/>
    </source>
</evidence>
<reference evidence="4 5" key="1">
    <citation type="submission" date="2018-03" db="EMBL/GenBank/DDBJ databases">
        <title>Draft genome of Deinococcus sp. OD32.</title>
        <authorList>
            <person name="Wang X.-P."/>
            <person name="Du Z.-J."/>
        </authorList>
    </citation>
    <scope>NUCLEOTIDE SEQUENCE [LARGE SCALE GENOMIC DNA]</scope>
    <source>
        <strain evidence="4 5">OD32</strain>
    </source>
</reference>
<evidence type="ECO:0000313" key="4">
    <source>
        <dbReference type="EMBL" id="PTA67223.1"/>
    </source>
</evidence>
<dbReference type="GO" id="GO:0016301">
    <property type="term" value="F:kinase activity"/>
    <property type="evidence" value="ECO:0007669"/>
    <property type="project" value="InterPro"/>
</dbReference>
<comment type="caution">
    <text evidence="4">The sequence shown here is derived from an EMBL/GenBank/DDBJ whole genome shotgun (WGS) entry which is preliminary data.</text>
</comment>
<feature type="domain" description="Pyruvate phosphate dikinase AMP/ATP-binding" evidence="3">
    <location>
        <begin position="12"/>
        <end position="303"/>
    </location>
</feature>
<dbReference type="GO" id="GO:0005524">
    <property type="term" value="F:ATP binding"/>
    <property type="evidence" value="ECO:0007669"/>
    <property type="project" value="InterPro"/>
</dbReference>